<dbReference type="EMBL" id="JAYMYQ010000004">
    <property type="protein sequence ID" value="KAK7340872.1"/>
    <property type="molecule type" value="Genomic_DNA"/>
</dbReference>
<evidence type="ECO:0000313" key="2">
    <source>
        <dbReference type="EMBL" id="KAK7340872.1"/>
    </source>
</evidence>
<reference evidence="2 3" key="1">
    <citation type="submission" date="2024-01" db="EMBL/GenBank/DDBJ databases">
        <title>The genomes of 5 underutilized Papilionoideae crops provide insights into root nodulation and disease resistanc.</title>
        <authorList>
            <person name="Jiang F."/>
        </authorList>
    </citation>
    <scope>NUCLEOTIDE SEQUENCE [LARGE SCALE GENOMIC DNA]</scope>
    <source>
        <strain evidence="2">LVBAO_FW01</strain>
        <tissue evidence="2">Leaves</tissue>
    </source>
</reference>
<comment type="caution">
    <text evidence="2">The sequence shown here is derived from an EMBL/GenBank/DDBJ whole genome shotgun (WGS) entry which is preliminary data.</text>
</comment>
<keyword evidence="1" id="KW-0732">Signal</keyword>
<accession>A0AAN9LRK5</accession>
<gene>
    <name evidence="2" type="ORF">VNO77_21589</name>
</gene>
<dbReference type="AlphaFoldDB" id="A0AAN9LRK5"/>
<evidence type="ECO:0000313" key="3">
    <source>
        <dbReference type="Proteomes" id="UP001367508"/>
    </source>
</evidence>
<keyword evidence="3" id="KW-1185">Reference proteome</keyword>
<dbReference type="Proteomes" id="UP001367508">
    <property type="component" value="Unassembled WGS sequence"/>
</dbReference>
<organism evidence="2 3">
    <name type="scientific">Canavalia gladiata</name>
    <name type="common">Sword bean</name>
    <name type="synonym">Dolichos gladiatus</name>
    <dbReference type="NCBI Taxonomy" id="3824"/>
    <lineage>
        <taxon>Eukaryota</taxon>
        <taxon>Viridiplantae</taxon>
        <taxon>Streptophyta</taxon>
        <taxon>Embryophyta</taxon>
        <taxon>Tracheophyta</taxon>
        <taxon>Spermatophyta</taxon>
        <taxon>Magnoliopsida</taxon>
        <taxon>eudicotyledons</taxon>
        <taxon>Gunneridae</taxon>
        <taxon>Pentapetalae</taxon>
        <taxon>rosids</taxon>
        <taxon>fabids</taxon>
        <taxon>Fabales</taxon>
        <taxon>Fabaceae</taxon>
        <taxon>Papilionoideae</taxon>
        <taxon>50 kb inversion clade</taxon>
        <taxon>NPAAA clade</taxon>
        <taxon>indigoferoid/millettioid clade</taxon>
        <taxon>Phaseoleae</taxon>
        <taxon>Canavalia</taxon>
    </lineage>
</organism>
<proteinExistence type="predicted"/>
<evidence type="ECO:0000256" key="1">
    <source>
        <dbReference type="SAM" id="SignalP"/>
    </source>
</evidence>
<evidence type="ECO:0008006" key="4">
    <source>
        <dbReference type="Google" id="ProtNLM"/>
    </source>
</evidence>
<feature type="signal peptide" evidence="1">
    <location>
        <begin position="1"/>
        <end position="34"/>
    </location>
</feature>
<feature type="chain" id="PRO_5043053587" description="Secreted protein" evidence="1">
    <location>
        <begin position="35"/>
        <end position="67"/>
    </location>
</feature>
<name>A0AAN9LRK5_CANGL</name>
<sequence length="67" mass="7771">MFVRFRGNGIIRWMAWERLSSLLCFWLVPEVSLPASSDTEEYCLQLNFKIQIALVKKLKSNKLPLAA</sequence>
<protein>
    <recommendedName>
        <fullName evidence="4">Secreted protein</fullName>
    </recommendedName>
</protein>